<reference evidence="1 2" key="1">
    <citation type="journal article" date="2021" name="BMC Genomics">
        <title>Datura genome reveals duplications of psychoactive alkaloid biosynthetic genes and high mutation rate following tissue culture.</title>
        <authorList>
            <person name="Rajewski A."/>
            <person name="Carter-House D."/>
            <person name="Stajich J."/>
            <person name="Litt A."/>
        </authorList>
    </citation>
    <scope>NUCLEOTIDE SEQUENCE [LARGE SCALE GENOMIC DNA]</scope>
    <source>
        <strain evidence="1">AR-01</strain>
    </source>
</reference>
<sequence>MELENLKSLLTMASLRVEMLLLSERVENGGGKMVKEDDFYRWRESEWIGGFNGGINWNNGEGEMVGSWGHGEGKKVKKFVARYSSVGLHQNCISQVGTYIS</sequence>
<gene>
    <name evidence="1" type="ORF">HAX54_032490</name>
</gene>
<comment type="caution">
    <text evidence="1">The sequence shown here is derived from an EMBL/GenBank/DDBJ whole genome shotgun (WGS) entry which is preliminary data.</text>
</comment>
<evidence type="ECO:0000313" key="1">
    <source>
        <dbReference type="EMBL" id="MCD9644308.1"/>
    </source>
</evidence>
<dbReference type="EMBL" id="JACEIK010004119">
    <property type="protein sequence ID" value="MCD9644308.1"/>
    <property type="molecule type" value="Genomic_DNA"/>
</dbReference>
<dbReference type="Proteomes" id="UP000823775">
    <property type="component" value="Unassembled WGS sequence"/>
</dbReference>
<evidence type="ECO:0000313" key="2">
    <source>
        <dbReference type="Proteomes" id="UP000823775"/>
    </source>
</evidence>
<accession>A0ABS8VAR7</accession>
<protein>
    <submittedName>
        <fullName evidence="1">Uncharacterized protein</fullName>
    </submittedName>
</protein>
<keyword evidence="2" id="KW-1185">Reference proteome</keyword>
<proteinExistence type="predicted"/>
<name>A0ABS8VAR7_DATST</name>
<organism evidence="1 2">
    <name type="scientific">Datura stramonium</name>
    <name type="common">Jimsonweed</name>
    <name type="synonym">Common thornapple</name>
    <dbReference type="NCBI Taxonomy" id="4076"/>
    <lineage>
        <taxon>Eukaryota</taxon>
        <taxon>Viridiplantae</taxon>
        <taxon>Streptophyta</taxon>
        <taxon>Embryophyta</taxon>
        <taxon>Tracheophyta</taxon>
        <taxon>Spermatophyta</taxon>
        <taxon>Magnoliopsida</taxon>
        <taxon>eudicotyledons</taxon>
        <taxon>Gunneridae</taxon>
        <taxon>Pentapetalae</taxon>
        <taxon>asterids</taxon>
        <taxon>lamiids</taxon>
        <taxon>Solanales</taxon>
        <taxon>Solanaceae</taxon>
        <taxon>Solanoideae</taxon>
        <taxon>Datureae</taxon>
        <taxon>Datura</taxon>
    </lineage>
</organism>